<reference evidence="1" key="1">
    <citation type="submission" date="2022-07" db="EMBL/GenBank/DDBJ databases">
        <authorList>
            <person name="Macas J."/>
            <person name="Novak P."/>
            <person name="Neumann P."/>
        </authorList>
    </citation>
    <scope>NUCLEOTIDE SEQUENCE</scope>
</reference>
<protein>
    <submittedName>
        <fullName evidence="1">Uncharacterized protein</fullName>
    </submittedName>
</protein>
<comment type="caution">
    <text evidence="1">The sequence shown here is derived from an EMBL/GenBank/DDBJ whole genome shotgun (WGS) entry which is preliminary data.</text>
</comment>
<name>A0AAV0GBX0_9ASTE</name>
<keyword evidence="2" id="KW-1185">Reference proteome</keyword>
<proteinExistence type="predicted"/>
<accession>A0AAV0GBX0</accession>
<organism evidence="1 2">
    <name type="scientific">Cuscuta epithymum</name>
    <dbReference type="NCBI Taxonomy" id="186058"/>
    <lineage>
        <taxon>Eukaryota</taxon>
        <taxon>Viridiplantae</taxon>
        <taxon>Streptophyta</taxon>
        <taxon>Embryophyta</taxon>
        <taxon>Tracheophyta</taxon>
        <taxon>Spermatophyta</taxon>
        <taxon>Magnoliopsida</taxon>
        <taxon>eudicotyledons</taxon>
        <taxon>Gunneridae</taxon>
        <taxon>Pentapetalae</taxon>
        <taxon>asterids</taxon>
        <taxon>lamiids</taxon>
        <taxon>Solanales</taxon>
        <taxon>Convolvulaceae</taxon>
        <taxon>Cuscuteae</taxon>
        <taxon>Cuscuta</taxon>
        <taxon>Cuscuta subgen. Cuscuta</taxon>
    </lineage>
</organism>
<dbReference type="EMBL" id="CAMAPF010001073">
    <property type="protein sequence ID" value="CAH9145342.1"/>
    <property type="molecule type" value="Genomic_DNA"/>
</dbReference>
<evidence type="ECO:0000313" key="1">
    <source>
        <dbReference type="EMBL" id="CAH9145342.1"/>
    </source>
</evidence>
<dbReference type="Proteomes" id="UP001152523">
    <property type="component" value="Unassembled WGS sequence"/>
</dbReference>
<dbReference type="AlphaFoldDB" id="A0AAV0GBX0"/>
<evidence type="ECO:0000313" key="2">
    <source>
        <dbReference type="Proteomes" id="UP001152523"/>
    </source>
</evidence>
<gene>
    <name evidence="1" type="ORF">CEPIT_LOCUS42142</name>
</gene>
<sequence length="88" mass="10736">MKAGSSISFSWNFNENKTFKITLYSKWIVTYETRHNHFQVYKPNIKPNTKPNRTEFFPNRTETKPKFFWFEFGTIFLKPNKPKPNRNR</sequence>